<dbReference type="EMBL" id="BJOL01000022">
    <property type="protein sequence ID" value="GED59680.1"/>
    <property type="molecule type" value="Genomic_DNA"/>
</dbReference>
<protein>
    <submittedName>
        <fullName evidence="1">Uncharacterized protein</fullName>
    </submittedName>
</protein>
<dbReference type="GeneID" id="87588188"/>
<gene>
    <name evidence="1" type="ORF">BFO01nite_38120</name>
</gene>
<organism evidence="1 2">
    <name type="scientific">Brevibacillus formosus</name>
    <dbReference type="NCBI Taxonomy" id="54913"/>
    <lineage>
        <taxon>Bacteria</taxon>
        <taxon>Bacillati</taxon>
        <taxon>Bacillota</taxon>
        <taxon>Bacilli</taxon>
        <taxon>Bacillales</taxon>
        <taxon>Paenibacillaceae</taxon>
        <taxon>Brevibacillus</taxon>
    </lineage>
</organism>
<dbReference type="RefSeq" id="WP_141336888.1">
    <property type="nucleotide sequence ID" value="NZ_BJOL01000022.1"/>
</dbReference>
<evidence type="ECO:0000313" key="1">
    <source>
        <dbReference type="EMBL" id="GED59680.1"/>
    </source>
</evidence>
<dbReference type="Proteomes" id="UP000319498">
    <property type="component" value="Unassembled WGS sequence"/>
</dbReference>
<accession>A0ABQ0T8R9</accession>
<name>A0ABQ0T8R9_9BACL</name>
<proteinExistence type="predicted"/>
<comment type="caution">
    <text evidence="1">The sequence shown here is derived from an EMBL/GenBank/DDBJ whole genome shotgun (WGS) entry which is preliminary data.</text>
</comment>
<keyword evidence="2" id="KW-1185">Reference proteome</keyword>
<sequence>MIGTICGAIFGPAAGIGGGAVIPMTGGQTTLSLGSSMFIGGSSGYIDYTIREKVHFFLRLYQPRYIKKALIQSVIATIINGDSYKLYANRLYEAYHSKQPYLDIAYVNRTGTARRN</sequence>
<evidence type="ECO:0000313" key="2">
    <source>
        <dbReference type="Proteomes" id="UP000319498"/>
    </source>
</evidence>
<reference evidence="1 2" key="1">
    <citation type="submission" date="2019-06" db="EMBL/GenBank/DDBJ databases">
        <title>Whole genome shotgun sequence of Brevibacillus formosus NBRC 15716.</title>
        <authorList>
            <person name="Hosoyama A."/>
            <person name="Uohara A."/>
            <person name="Ohji S."/>
            <person name="Ichikawa N."/>
        </authorList>
    </citation>
    <scope>NUCLEOTIDE SEQUENCE [LARGE SCALE GENOMIC DNA]</scope>
    <source>
        <strain evidence="1 2">NBRC 15716</strain>
    </source>
</reference>